<evidence type="ECO:0000256" key="4">
    <source>
        <dbReference type="ARBA" id="ARBA00023136"/>
    </source>
</evidence>
<feature type="transmembrane region" description="Helical" evidence="5">
    <location>
        <begin position="157"/>
        <end position="177"/>
    </location>
</feature>
<reference evidence="6 7" key="1">
    <citation type="journal article" date="2016" name="Nat. Commun.">
        <title>Thousands of microbial genomes shed light on interconnected biogeochemical processes in an aquifer system.</title>
        <authorList>
            <person name="Anantharaman K."/>
            <person name="Brown C.T."/>
            <person name="Hug L.A."/>
            <person name="Sharon I."/>
            <person name="Castelle C.J."/>
            <person name="Probst A.J."/>
            <person name="Thomas B.C."/>
            <person name="Singh A."/>
            <person name="Wilkins M.J."/>
            <person name="Karaoz U."/>
            <person name="Brodie E.L."/>
            <person name="Williams K.H."/>
            <person name="Hubbard S.S."/>
            <person name="Banfield J.F."/>
        </authorList>
    </citation>
    <scope>NUCLEOTIDE SEQUENCE [LARGE SCALE GENOMIC DNA]</scope>
</reference>
<feature type="transmembrane region" description="Helical" evidence="5">
    <location>
        <begin position="301"/>
        <end position="322"/>
    </location>
</feature>
<dbReference type="GO" id="GO:0016020">
    <property type="term" value="C:membrane"/>
    <property type="evidence" value="ECO:0007669"/>
    <property type="project" value="UniProtKB-SubCell"/>
</dbReference>
<gene>
    <name evidence="6" type="ORF">A2008_13655</name>
</gene>
<evidence type="ECO:0000313" key="6">
    <source>
        <dbReference type="EMBL" id="OGM06429.1"/>
    </source>
</evidence>
<feature type="transmembrane region" description="Helical" evidence="5">
    <location>
        <begin position="428"/>
        <end position="447"/>
    </location>
</feature>
<dbReference type="PANTHER" id="PTHR43424">
    <property type="entry name" value="LOCUS PUTATIVE PROTEIN 1-RELATED"/>
    <property type="match status" value="1"/>
</dbReference>
<feature type="transmembrane region" description="Helical" evidence="5">
    <location>
        <begin position="342"/>
        <end position="363"/>
    </location>
</feature>
<comment type="subcellular location">
    <subcellularLocation>
        <location evidence="1">Membrane</location>
        <topology evidence="1">Multi-pass membrane protein</topology>
    </subcellularLocation>
</comment>
<evidence type="ECO:0000256" key="3">
    <source>
        <dbReference type="ARBA" id="ARBA00022989"/>
    </source>
</evidence>
<feature type="transmembrane region" description="Helical" evidence="5">
    <location>
        <begin position="183"/>
        <end position="204"/>
    </location>
</feature>
<dbReference type="EMBL" id="MGFH01000063">
    <property type="protein sequence ID" value="OGM06429.1"/>
    <property type="molecule type" value="Genomic_DNA"/>
</dbReference>
<dbReference type="STRING" id="1817813.A2008_13655"/>
<feature type="transmembrane region" description="Helical" evidence="5">
    <location>
        <begin position="126"/>
        <end position="145"/>
    </location>
</feature>
<protein>
    <submittedName>
        <fullName evidence="6">Uncharacterized protein</fullName>
    </submittedName>
</protein>
<comment type="caution">
    <text evidence="6">The sequence shown here is derived from an EMBL/GenBank/DDBJ whole genome shotgun (WGS) entry which is preliminary data.</text>
</comment>
<dbReference type="PANTHER" id="PTHR43424:SF1">
    <property type="entry name" value="LOCUS PUTATIVE PROTEIN 1-RELATED"/>
    <property type="match status" value="1"/>
</dbReference>
<keyword evidence="2 5" id="KW-0812">Transmembrane</keyword>
<evidence type="ECO:0000313" key="7">
    <source>
        <dbReference type="Proteomes" id="UP000178735"/>
    </source>
</evidence>
<sequence>MSIFSRVAGALPANFLNAAAINNIFWLAFDKVIRLFIGLFVNVWVARYMGPEMYGHYNYIFSFVIIFSVCGALGLEGVVIRELVKRPEDKNMILGSAFLLKIIGALTGMALTIAAASFMNVKTPDWLVLISISTLSFLFMPFEVLDYFFQSLVMSKYIVFARNFSLIASSAIRLYLISADGSLMAFLLVNVIEAALTFIALIVLFSKKNSISGWKFSAGLMKTLMIDSFPLMMTYLMTLIGMKIDQLMLLEMIDEKQLGYYSAAIKLSEIWYLIPMSVCSTFFPILIAIKKRSISLYMKRFQMLYDFMAVTAFAIILPVSFFSAKLIPLLYGPKYVNSAAILAIHVWAVLPVFMSVVCQYYLIVEKKQRLSFYKTIVGVITTVVSNYILIPKYAAAGAACARLISEFVSSYLFDMFHPALAPALKMKIRATTLISLFNNTAIFLARVRAKK</sequence>
<name>A0A1F7WVI1_9BACT</name>
<dbReference type="InterPro" id="IPR052556">
    <property type="entry name" value="PolySynth_Transporter"/>
</dbReference>
<dbReference type="Pfam" id="PF01943">
    <property type="entry name" value="Polysacc_synt"/>
    <property type="match status" value="1"/>
</dbReference>
<proteinExistence type="predicted"/>
<evidence type="ECO:0000256" key="5">
    <source>
        <dbReference type="SAM" id="Phobius"/>
    </source>
</evidence>
<organism evidence="6 7">
    <name type="scientific">Candidatus Wallbacteria bacterium GWC2_49_35</name>
    <dbReference type="NCBI Taxonomy" id="1817813"/>
    <lineage>
        <taxon>Bacteria</taxon>
        <taxon>Candidatus Walliibacteriota</taxon>
    </lineage>
</organism>
<dbReference type="AlphaFoldDB" id="A0A1F7WVI1"/>
<feature type="transmembrane region" description="Helical" evidence="5">
    <location>
        <begin position="92"/>
        <end position="114"/>
    </location>
</feature>
<dbReference type="CDD" id="cd13128">
    <property type="entry name" value="MATE_Wzx_like"/>
    <property type="match status" value="1"/>
</dbReference>
<keyword evidence="3 5" id="KW-1133">Transmembrane helix</keyword>
<accession>A0A1F7WVI1</accession>
<keyword evidence="4 5" id="KW-0472">Membrane</keyword>
<evidence type="ECO:0000256" key="2">
    <source>
        <dbReference type="ARBA" id="ARBA00022692"/>
    </source>
</evidence>
<feature type="transmembrane region" description="Helical" evidence="5">
    <location>
        <begin position="224"/>
        <end position="242"/>
    </location>
</feature>
<dbReference type="Proteomes" id="UP000178735">
    <property type="component" value="Unassembled WGS sequence"/>
</dbReference>
<dbReference type="InterPro" id="IPR002797">
    <property type="entry name" value="Polysacc_synth"/>
</dbReference>
<feature type="transmembrane region" description="Helical" evidence="5">
    <location>
        <begin position="56"/>
        <end position="80"/>
    </location>
</feature>
<evidence type="ECO:0000256" key="1">
    <source>
        <dbReference type="ARBA" id="ARBA00004141"/>
    </source>
</evidence>
<feature type="transmembrane region" description="Helical" evidence="5">
    <location>
        <begin position="370"/>
        <end position="390"/>
    </location>
</feature>
<feature type="transmembrane region" description="Helical" evidence="5">
    <location>
        <begin position="270"/>
        <end position="289"/>
    </location>
</feature>